<dbReference type="Pfam" id="PF02195">
    <property type="entry name" value="ParB_N"/>
    <property type="match status" value="1"/>
</dbReference>
<sequence length="286" mass="32550">MAAPTRIPLKALKPHPKNQVLFPPKSVEFIRSLADDINRHGLQEPISVRVVDRGEYLILSGENRFKAVTLLGWDDIDAHIVDPDDELAYLISRNIGRRQTGYSGRVNIYTAYCPDFFQGKKVQNDRLVEVSKKTMIPLATLKSDLKKIRLGAGVKDITMDQLKELWSKKKLKGLRLNLSDMGNGNFLLQVTGKNTEYQWGPGTFREVVRQSAEAAQSKYFDKNFRPENMALAEKIKELRKAAGLTQFQLAQKLGYSQSYFAELEGGKWECSGTLFDDIFRICEERM</sequence>
<proteinExistence type="predicted"/>
<dbReference type="GO" id="GO:0005694">
    <property type="term" value="C:chromosome"/>
    <property type="evidence" value="ECO:0007669"/>
    <property type="project" value="TreeGrafter"/>
</dbReference>
<evidence type="ECO:0000313" key="2">
    <source>
        <dbReference type="EMBL" id="TGJ99916.1"/>
    </source>
</evidence>
<dbReference type="SMART" id="SM00470">
    <property type="entry name" value="ParB"/>
    <property type="match status" value="1"/>
</dbReference>
<dbReference type="SUPFAM" id="SSF47413">
    <property type="entry name" value="lambda repressor-like DNA-binding domains"/>
    <property type="match status" value="1"/>
</dbReference>
<dbReference type="SMART" id="SM00530">
    <property type="entry name" value="HTH_XRE"/>
    <property type="match status" value="1"/>
</dbReference>
<dbReference type="EMBL" id="RQER01000008">
    <property type="protein sequence ID" value="TGJ99916.1"/>
    <property type="molecule type" value="Genomic_DNA"/>
</dbReference>
<dbReference type="GO" id="GO:0007059">
    <property type="term" value="P:chromosome segregation"/>
    <property type="evidence" value="ECO:0007669"/>
    <property type="project" value="TreeGrafter"/>
</dbReference>
<reference evidence="2 3" key="1">
    <citation type="journal article" date="2019" name="PLoS Negl. Trop. Dis.">
        <title>Revisiting the worldwide diversity of Leptospira species in the environment.</title>
        <authorList>
            <person name="Vincent A.T."/>
            <person name="Schiettekatte O."/>
            <person name="Bourhy P."/>
            <person name="Veyrier F.J."/>
            <person name="Picardeau M."/>
        </authorList>
    </citation>
    <scope>NUCLEOTIDE SEQUENCE [LARGE SCALE GENOMIC DNA]</scope>
    <source>
        <strain evidence="2 3">SSW18</strain>
    </source>
</reference>
<dbReference type="PANTHER" id="PTHR33375:SF1">
    <property type="entry name" value="CHROMOSOME-PARTITIONING PROTEIN PARB-RELATED"/>
    <property type="match status" value="1"/>
</dbReference>
<dbReference type="Gene3D" id="1.10.260.40">
    <property type="entry name" value="lambda repressor-like DNA-binding domains"/>
    <property type="match status" value="1"/>
</dbReference>
<dbReference type="PROSITE" id="PS50943">
    <property type="entry name" value="HTH_CROC1"/>
    <property type="match status" value="1"/>
</dbReference>
<organism evidence="2 3">
    <name type="scientific">Leptospira langatensis</name>
    <dbReference type="NCBI Taxonomy" id="2484983"/>
    <lineage>
        <taxon>Bacteria</taxon>
        <taxon>Pseudomonadati</taxon>
        <taxon>Spirochaetota</taxon>
        <taxon>Spirochaetia</taxon>
        <taxon>Leptospirales</taxon>
        <taxon>Leptospiraceae</taxon>
        <taxon>Leptospira</taxon>
    </lineage>
</organism>
<dbReference type="InterPro" id="IPR050336">
    <property type="entry name" value="Chromosome_partition/occlusion"/>
</dbReference>
<dbReference type="GO" id="GO:0003677">
    <property type="term" value="F:DNA binding"/>
    <property type="evidence" value="ECO:0007669"/>
    <property type="project" value="InterPro"/>
</dbReference>
<dbReference type="InterPro" id="IPR001387">
    <property type="entry name" value="Cro/C1-type_HTH"/>
</dbReference>
<dbReference type="AlphaFoldDB" id="A0A5R2AT59"/>
<dbReference type="CDD" id="cd00093">
    <property type="entry name" value="HTH_XRE"/>
    <property type="match status" value="1"/>
</dbReference>
<dbReference type="Proteomes" id="UP000297946">
    <property type="component" value="Unassembled WGS sequence"/>
</dbReference>
<dbReference type="InterPro" id="IPR003115">
    <property type="entry name" value="ParB_N"/>
</dbReference>
<protein>
    <submittedName>
        <fullName evidence="2">Chromosome partitioning protein</fullName>
    </submittedName>
</protein>
<dbReference type="SUPFAM" id="SSF110849">
    <property type="entry name" value="ParB/Sulfiredoxin"/>
    <property type="match status" value="1"/>
</dbReference>
<evidence type="ECO:0000313" key="3">
    <source>
        <dbReference type="Proteomes" id="UP000297946"/>
    </source>
</evidence>
<feature type="domain" description="HTH cro/C1-type" evidence="1">
    <location>
        <begin position="235"/>
        <end position="267"/>
    </location>
</feature>
<accession>A0A5R2AT59</accession>
<comment type="caution">
    <text evidence="2">The sequence shown here is derived from an EMBL/GenBank/DDBJ whole genome shotgun (WGS) entry which is preliminary data.</text>
</comment>
<name>A0A5R2AT59_9LEPT</name>
<gene>
    <name evidence="2" type="ORF">EHO57_14125</name>
</gene>
<dbReference type="InterPro" id="IPR036086">
    <property type="entry name" value="ParB/Sulfiredoxin_sf"/>
</dbReference>
<dbReference type="Pfam" id="PF13560">
    <property type="entry name" value="HTH_31"/>
    <property type="match status" value="1"/>
</dbReference>
<dbReference type="PANTHER" id="PTHR33375">
    <property type="entry name" value="CHROMOSOME-PARTITIONING PROTEIN PARB-RELATED"/>
    <property type="match status" value="1"/>
</dbReference>
<dbReference type="InterPro" id="IPR010982">
    <property type="entry name" value="Lambda_DNA-bd_dom_sf"/>
</dbReference>
<dbReference type="Gene3D" id="3.90.1530.10">
    <property type="entry name" value="Conserved hypothetical protein from pyrococcus furiosus pfu- 392566-001, ParB domain"/>
    <property type="match status" value="1"/>
</dbReference>
<evidence type="ECO:0000259" key="1">
    <source>
        <dbReference type="PROSITE" id="PS50943"/>
    </source>
</evidence>